<reference evidence="1" key="1">
    <citation type="submission" date="2023-10" db="EMBL/GenBank/DDBJ databases">
        <authorList>
            <person name="Chen Y."/>
            <person name="Shah S."/>
            <person name="Dougan E. K."/>
            <person name="Thang M."/>
            <person name="Chan C."/>
        </authorList>
    </citation>
    <scope>NUCLEOTIDE SEQUENCE [LARGE SCALE GENOMIC DNA]</scope>
</reference>
<organism evidence="1 2">
    <name type="scientific">Prorocentrum cordatum</name>
    <dbReference type="NCBI Taxonomy" id="2364126"/>
    <lineage>
        <taxon>Eukaryota</taxon>
        <taxon>Sar</taxon>
        <taxon>Alveolata</taxon>
        <taxon>Dinophyceae</taxon>
        <taxon>Prorocentrales</taxon>
        <taxon>Prorocentraceae</taxon>
        <taxon>Prorocentrum</taxon>
    </lineage>
</organism>
<accession>A0ABN9PCR2</accession>
<dbReference type="EMBL" id="CAUYUJ010000147">
    <property type="protein sequence ID" value="CAK0788958.1"/>
    <property type="molecule type" value="Genomic_DNA"/>
</dbReference>
<protein>
    <submittedName>
        <fullName evidence="1">Uncharacterized protein</fullName>
    </submittedName>
</protein>
<evidence type="ECO:0000313" key="2">
    <source>
        <dbReference type="Proteomes" id="UP001189429"/>
    </source>
</evidence>
<feature type="non-terminal residue" evidence="1">
    <location>
        <position position="1"/>
    </location>
</feature>
<proteinExistence type="predicted"/>
<evidence type="ECO:0000313" key="1">
    <source>
        <dbReference type="EMBL" id="CAK0788958.1"/>
    </source>
</evidence>
<sequence>EIVRQVLCDAASLQAGRRIVIQGSKFLSGGATSEDASAGTDSARGILGPLPLDQQRTMMNRALRHMSRILPGCAWTLDNQGLDAQVHLADMAQFKAFCKERKWR</sequence>
<gene>
    <name evidence="1" type="ORF">PCOR1329_LOCUS666</name>
</gene>
<name>A0ABN9PCR2_9DINO</name>
<keyword evidence="2" id="KW-1185">Reference proteome</keyword>
<comment type="caution">
    <text evidence="1">The sequence shown here is derived from an EMBL/GenBank/DDBJ whole genome shotgun (WGS) entry which is preliminary data.</text>
</comment>
<dbReference type="Proteomes" id="UP001189429">
    <property type="component" value="Unassembled WGS sequence"/>
</dbReference>